<feature type="non-terminal residue" evidence="1">
    <location>
        <position position="1"/>
    </location>
</feature>
<evidence type="ECO:0000313" key="1">
    <source>
        <dbReference type="EMBL" id="ORE21063.1"/>
    </source>
</evidence>
<proteinExistence type="predicted"/>
<dbReference type="Proteomes" id="UP000242381">
    <property type="component" value="Unassembled WGS sequence"/>
</dbReference>
<accession>A0A1X0S9U4</accession>
<dbReference type="AlphaFoldDB" id="A0A1X0S9U4"/>
<sequence>QKSNMGRLPVLNEEHSQFLINHIDMHAAPTVDLAHHELCKAFSDLKISVNAVYKAEILREERDPDKTILKRELYIEKCIKRGVDYQKKLFLSSHNAKQSMSSK</sequence>
<protein>
    <submittedName>
        <fullName evidence="1">Uncharacterized protein</fullName>
    </submittedName>
</protein>
<dbReference type="EMBL" id="KV921284">
    <property type="protein sequence ID" value="ORE21063.1"/>
    <property type="molecule type" value="Genomic_DNA"/>
</dbReference>
<name>A0A1X0S9U4_RHIZD</name>
<reference evidence="1 2" key="1">
    <citation type="journal article" date="2016" name="Proc. Natl. Acad. Sci. U.S.A.">
        <title>Lipid metabolic changes in an early divergent fungus govern the establishment of a mutualistic symbiosis with endobacteria.</title>
        <authorList>
            <person name="Lastovetsky O.A."/>
            <person name="Gaspar M.L."/>
            <person name="Mondo S.J."/>
            <person name="LaButti K.M."/>
            <person name="Sandor L."/>
            <person name="Grigoriev I.V."/>
            <person name="Henry S.A."/>
            <person name="Pawlowska T.E."/>
        </authorList>
    </citation>
    <scope>NUCLEOTIDE SEQUENCE [LARGE SCALE GENOMIC DNA]</scope>
    <source>
        <strain evidence="1 2">ATCC 11559</strain>
    </source>
</reference>
<gene>
    <name evidence="1" type="ORF">BCV71DRAFT_174536</name>
</gene>
<organism evidence="1 2">
    <name type="scientific">Rhizopus microsporus</name>
    <dbReference type="NCBI Taxonomy" id="58291"/>
    <lineage>
        <taxon>Eukaryota</taxon>
        <taxon>Fungi</taxon>
        <taxon>Fungi incertae sedis</taxon>
        <taxon>Mucoromycota</taxon>
        <taxon>Mucoromycotina</taxon>
        <taxon>Mucoromycetes</taxon>
        <taxon>Mucorales</taxon>
        <taxon>Mucorineae</taxon>
        <taxon>Rhizopodaceae</taxon>
        <taxon>Rhizopus</taxon>
    </lineage>
</organism>
<evidence type="ECO:0000313" key="2">
    <source>
        <dbReference type="Proteomes" id="UP000242381"/>
    </source>
</evidence>
<dbReference type="OMA" id="NEEHSQF"/>